<dbReference type="HOGENOM" id="CLU_179416_2_0_5"/>
<keyword evidence="1" id="KW-1133">Transmembrane helix</keyword>
<dbReference type="AlphaFoldDB" id="N0B0N8"/>
<evidence type="ECO:0000313" key="2">
    <source>
        <dbReference type="EMBL" id="AGK56463.1"/>
    </source>
</evidence>
<organism evidence="2 3">
    <name type="scientific">Hyphomicrobium denitrificans 1NES1</name>
    <dbReference type="NCBI Taxonomy" id="670307"/>
    <lineage>
        <taxon>Bacteria</taxon>
        <taxon>Pseudomonadati</taxon>
        <taxon>Pseudomonadota</taxon>
        <taxon>Alphaproteobacteria</taxon>
        <taxon>Hyphomicrobiales</taxon>
        <taxon>Hyphomicrobiaceae</taxon>
        <taxon>Hyphomicrobium</taxon>
    </lineage>
</organism>
<gene>
    <name evidence="2" type="ORF">HYPDE_23888</name>
</gene>
<dbReference type="OrthoDB" id="9815199at2"/>
<protein>
    <recommendedName>
        <fullName evidence="4">DUF2065 domain-containing protein</fullName>
    </recommendedName>
</protein>
<dbReference type="Pfam" id="PF09838">
    <property type="entry name" value="DUF2065"/>
    <property type="match status" value="1"/>
</dbReference>
<reference evidence="2 3" key="1">
    <citation type="journal article" date="2013" name="Genome Announc.">
        <title>Genome sequences for three denitrifying bacterial strains isolated from a uranium- and nitrate-contaminated subsurface environment.</title>
        <authorList>
            <person name="Venkatramanan R."/>
            <person name="Prakash O."/>
            <person name="Woyke T."/>
            <person name="Chain P."/>
            <person name="Goodwin L.A."/>
            <person name="Watson D."/>
            <person name="Brooks S."/>
            <person name="Kostka J.E."/>
            <person name="Green S.J."/>
        </authorList>
    </citation>
    <scope>NUCLEOTIDE SEQUENCE [LARGE SCALE GENOMIC DNA]</scope>
    <source>
        <strain evidence="2 3">1NES1</strain>
    </source>
</reference>
<keyword evidence="1" id="KW-0812">Transmembrane</keyword>
<dbReference type="KEGG" id="hdt:HYPDE_23888"/>
<dbReference type="RefSeq" id="WP_015596501.1">
    <property type="nucleotide sequence ID" value="NC_021172.1"/>
</dbReference>
<dbReference type="eggNOG" id="COG3242">
    <property type="taxonomic scope" value="Bacteria"/>
</dbReference>
<dbReference type="STRING" id="670307.HYPDE_23888"/>
<dbReference type="Proteomes" id="UP000005952">
    <property type="component" value="Chromosome"/>
</dbReference>
<proteinExistence type="predicted"/>
<evidence type="ECO:0000313" key="3">
    <source>
        <dbReference type="Proteomes" id="UP000005952"/>
    </source>
</evidence>
<dbReference type="EMBL" id="CP005587">
    <property type="protein sequence ID" value="AGK56463.1"/>
    <property type="molecule type" value="Genomic_DNA"/>
</dbReference>
<name>N0B0N8_9HYPH</name>
<feature type="transmembrane region" description="Helical" evidence="1">
    <location>
        <begin position="39"/>
        <end position="59"/>
    </location>
</feature>
<dbReference type="InterPro" id="IPR019201">
    <property type="entry name" value="DUF2065"/>
</dbReference>
<keyword evidence="1" id="KW-0472">Membrane</keyword>
<evidence type="ECO:0008006" key="4">
    <source>
        <dbReference type="Google" id="ProtNLM"/>
    </source>
</evidence>
<evidence type="ECO:0000256" key="1">
    <source>
        <dbReference type="SAM" id="Phobius"/>
    </source>
</evidence>
<sequence>MNDLLAGLGIALVLEGLLWALAPDAARRVVTDIASRGNAPIQACALAAIAFGVFLVWLVRG</sequence>
<keyword evidence="3" id="KW-1185">Reference proteome</keyword>
<accession>N0B0N8</accession>